<protein>
    <submittedName>
        <fullName evidence="1">Uncharacterized protein</fullName>
    </submittedName>
</protein>
<reference evidence="1 2" key="1">
    <citation type="submission" date="2024-04" db="EMBL/GenBank/DDBJ databases">
        <authorList>
            <consortium name="Genoscope - CEA"/>
            <person name="William W."/>
        </authorList>
    </citation>
    <scope>NUCLEOTIDE SEQUENCE [LARGE SCALE GENOMIC DNA]</scope>
</reference>
<sequence length="171" mass="19938">RYATVIDSALKNREKQNHGCFELLEKEVKAILLQLEKMLKSERKYTNEAAFGFQYSLFFLHANIHKEIMEKVGDLLVEIKYNDIFNIADVIGRAKPQDALECNDVYALTRMTLESTIQYSDISRRFSLYITNFELLTTLSGHLTEKLYLNYINEQSVSIILDRVLNLVYNI</sequence>
<comment type="caution">
    <text evidence="1">The sequence shown here is derived from an EMBL/GenBank/DDBJ whole genome shotgun (WGS) entry which is preliminary data.</text>
</comment>
<feature type="non-terminal residue" evidence="1">
    <location>
        <position position="171"/>
    </location>
</feature>
<evidence type="ECO:0000313" key="2">
    <source>
        <dbReference type="Proteomes" id="UP001497497"/>
    </source>
</evidence>
<proteinExistence type="predicted"/>
<dbReference type="EMBL" id="CAXITT010000515">
    <property type="protein sequence ID" value="CAL1542932.1"/>
    <property type="molecule type" value="Genomic_DNA"/>
</dbReference>
<organism evidence="1 2">
    <name type="scientific">Lymnaea stagnalis</name>
    <name type="common">Great pond snail</name>
    <name type="synonym">Helix stagnalis</name>
    <dbReference type="NCBI Taxonomy" id="6523"/>
    <lineage>
        <taxon>Eukaryota</taxon>
        <taxon>Metazoa</taxon>
        <taxon>Spiralia</taxon>
        <taxon>Lophotrochozoa</taxon>
        <taxon>Mollusca</taxon>
        <taxon>Gastropoda</taxon>
        <taxon>Heterobranchia</taxon>
        <taxon>Euthyneura</taxon>
        <taxon>Panpulmonata</taxon>
        <taxon>Hygrophila</taxon>
        <taxon>Lymnaeoidea</taxon>
        <taxon>Lymnaeidae</taxon>
        <taxon>Lymnaea</taxon>
    </lineage>
</organism>
<feature type="non-terminal residue" evidence="1">
    <location>
        <position position="1"/>
    </location>
</feature>
<dbReference type="Proteomes" id="UP001497497">
    <property type="component" value="Unassembled WGS sequence"/>
</dbReference>
<name>A0AAV2I7X9_LYMST</name>
<dbReference type="AlphaFoldDB" id="A0AAV2I7X9"/>
<accession>A0AAV2I7X9</accession>
<gene>
    <name evidence="1" type="ORF">GSLYS_00016466001</name>
</gene>
<evidence type="ECO:0000313" key="1">
    <source>
        <dbReference type="EMBL" id="CAL1542932.1"/>
    </source>
</evidence>
<keyword evidence="2" id="KW-1185">Reference proteome</keyword>